<evidence type="ECO:0000259" key="1">
    <source>
        <dbReference type="SMART" id="SM01321"/>
    </source>
</evidence>
<feature type="domain" description="Transposase IS200-like" evidence="1">
    <location>
        <begin position="1"/>
        <end position="68"/>
    </location>
</feature>
<name>A0A1F6CKC7_9BACT</name>
<dbReference type="Gene3D" id="3.30.70.1290">
    <property type="entry name" value="Transposase IS200-like"/>
    <property type="match status" value="1"/>
</dbReference>
<dbReference type="GO" id="GO:0006313">
    <property type="term" value="P:DNA transposition"/>
    <property type="evidence" value="ECO:0007669"/>
    <property type="project" value="InterPro"/>
</dbReference>
<dbReference type="PANTHER" id="PTHR34322">
    <property type="entry name" value="TRANSPOSASE, Y1_TNP DOMAIN-CONTAINING"/>
    <property type="match status" value="1"/>
</dbReference>
<organism evidence="2 3">
    <name type="scientific">Candidatus Kaiserbacteria bacterium RIFCSPHIGHO2_01_FULL_54_36</name>
    <dbReference type="NCBI Taxonomy" id="1798482"/>
    <lineage>
        <taxon>Bacteria</taxon>
        <taxon>Candidatus Kaiseribacteriota</taxon>
    </lineage>
</organism>
<dbReference type="PANTHER" id="PTHR34322:SF2">
    <property type="entry name" value="TRANSPOSASE IS200-LIKE DOMAIN-CONTAINING PROTEIN"/>
    <property type="match status" value="1"/>
</dbReference>
<dbReference type="EMBL" id="MFKV01000030">
    <property type="protein sequence ID" value="OGG49518.1"/>
    <property type="molecule type" value="Genomic_DNA"/>
</dbReference>
<reference evidence="2 3" key="1">
    <citation type="journal article" date="2016" name="Nat. Commun.">
        <title>Thousands of microbial genomes shed light on interconnected biogeochemical processes in an aquifer system.</title>
        <authorList>
            <person name="Anantharaman K."/>
            <person name="Brown C.T."/>
            <person name="Hug L.A."/>
            <person name="Sharon I."/>
            <person name="Castelle C.J."/>
            <person name="Probst A.J."/>
            <person name="Thomas B.C."/>
            <person name="Singh A."/>
            <person name="Wilkins M.J."/>
            <person name="Karaoz U."/>
            <person name="Brodie E.L."/>
            <person name="Williams K.H."/>
            <person name="Hubbard S.S."/>
            <person name="Banfield J.F."/>
        </authorList>
    </citation>
    <scope>NUCLEOTIDE SEQUENCE [LARGE SCALE GENOMIC DNA]</scope>
</reference>
<dbReference type="GO" id="GO:0004803">
    <property type="term" value="F:transposase activity"/>
    <property type="evidence" value="ECO:0007669"/>
    <property type="project" value="InterPro"/>
</dbReference>
<dbReference type="AlphaFoldDB" id="A0A1F6CKC7"/>
<dbReference type="SUPFAM" id="SSF143422">
    <property type="entry name" value="Transposase IS200-like"/>
    <property type="match status" value="1"/>
</dbReference>
<dbReference type="InterPro" id="IPR036515">
    <property type="entry name" value="Transposase_17_sf"/>
</dbReference>
<proteinExistence type="predicted"/>
<comment type="caution">
    <text evidence="2">The sequence shown here is derived from an EMBL/GenBank/DDBJ whole genome shotgun (WGS) entry which is preliminary data.</text>
</comment>
<dbReference type="GO" id="GO:0003677">
    <property type="term" value="F:DNA binding"/>
    <property type="evidence" value="ECO:0007669"/>
    <property type="project" value="InterPro"/>
</dbReference>
<gene>
    <name evidence="2" type="ORF">A2763_00980</name>
</gene>
<dbReference type="InterPro" id="IPR002686">
    <property type="entry name" value="Transposase_17"/>
</dbReference>
<evidence type="ECO:0000313" key="2">
    <source>
        <dbReference type="EMBL" id="OGG49518.1"/>
    </source>
</evidence>
<dbReference type="Pfam" id="PF01797">
    <property type="entry name" value="Y1_Tnp"/>
    <property type="match status" value="1"/>
</dbReference>
<evidence type="ECO:0000313" key="3">
    <source>
        <dbReference type="Proteomes" id="UP000178370"/>
    </source>
</evidence>
<dbReference type="Proteomes" id="UP000178370">
    <property type="component" value="Unassembled WGS sequence"/>
</dbReference>
<sequence>MPNHLHLLLREIDYGGISSFMQKVGTGYTMYFNKKYERTGALFSGKFKAVHIESDAHSRRVINYIHANSAELFEPGWKKGVVRNEAKLKNRLLTYPYSSLIDYEGAERPQAVLLAKDAALELVDTVPSFKALITDARAFYNYEKDLLSDLEP</sequence>
<accession>A0A1F6CKC7</accession>
<protein>
    <recommendedName>
        <fullName evidence="1">Transposase IS200-like domain-containing protein</fullName>
    </recommendedName>
</protein>
<dbReference type="SMART" id="SM01321">
    <property type="entry name" value="Y1_Tnp"/>
    <property type="match status" value="1"/>
</dbReference>